<feature type="compositionally biased region" description="Polar residues" evidence="1">
    <location>
        <begin position="54"/>
        <end position="64"/>
    </location>
</feature>
<keyword evidence="3" id="KW-1185">Reference proteome</keyword>
<feature type="compositionally biased region" description="Polar residues" evidence="1">
    <location>
        <begin position="559"/>
        <end position="577"/>
    </location>
</feature>
<feature type="region of interest" description="Disordered" evidence="1">
    <location>
        <begin position="22"/>
        <end position="99"/>
    </location>
</feature>
<dbReference type="EMBL" id="MPUH01000611">
    <property type="protein sequence ID" value="OMJ76786.1"/>
    <property type="molecule type" value="Genomic_DNA"/>
</dbReference>
<comment type="caution">
    <text evidence="2">The sequence shown here is derived from an EMBL/GenBank/DDBJ whole genome shotgun (WGS) entry which is preliminary data.</text>
</comment>
<reference evidence="2 3" key="1">
    <citation type="submission" date="2016-11" db="EMBL/GenBank/DDBJ databases">
        <title>The macronuclear genome of Stentor coeruleus: a giant cell with tiny introns.</title>
        <authorList>
            <person name="Slabodnick M."/>
            <person name="Ruby J.G."/>
            <person name="Reiff S.B."/>
            <person name="Swart E.C."/>
            <person name="Gosai S."/>
            <person name="Prabakaran S."/>
            <person name="Witkowska E."/>
            <person name="Larue G.E."/>
            <person name="Fisher S."/>
            <person name="Freeman R.M."/>
            <person name="Gunawardena J."/>
            <person name="Chu W."/>
            <person name="Stover N.A."/>
            <person name="Gregory B.D."/>
            <person name="Nowacki M."/>
            <person name="Derisi J."/>
            <person name="Roy S.W."/>
            <person name="Marshall W.F."/>
            <person name="Sood P."/>
        </authorList>
    </citation>
    <scope>NUCLEOTIDE SEQUENCE [LARGE SCALE GENOMIC DNA]</scope>
    <source>
        <strain evidence="2">WM001</strain>
    </source>
</reference>
<dbReference type="AlphaFoldDB" id="A0A1R2BJ42"/>
<dbReference type="Proteomes" id="UP000187209">
    <property type="component" value="Unassembled WGS sequence"/>
</dbReference>
<feature type="region of interest" description="Disordered" evidence="1">
    <location>
        <begin position="555"/>
        <end position="577"/>
    </location>
</feature>
<name>A0A1R2BJ42_9CILI</name>
<proteinExistence type="predicted"/>
<protein>
    <submittedName>
        <fullName evidence="2">Uncharacterized protein</fullName>
    </submittedName>
</protein>
<evidence type="ECO:0000313" key="3">
    <source>
        <dbReference type="Proteomes" id="UP000187209"/>
    </source>
</evidence>
<sequence length="577" mass="67165">MQDNQIKLDTLESSEIIEALQQTPEAKKFPESPHIFLQSQAIQDDQALPKALDTQEQTLSQKPLLSQEPPENPEIPELPQKRNRSPSPESSPEDEPGTYFLISGVTTPYLIVNQSFLLLDINRHIPRVESRELQIFFLKRHPSKVYELRDQLHRNCLISEHPRASALSDAELCSRLNQIMQSIETLKSTIKPQHGDKKERNFKKNANMEREEALNSEVDQMKNERLMDRLKQKAHELLGENYKNFSRAFAKLVRDRQSRKRFIEDDANGMFSIQVFYIIWFILTELSIRTLKKYYKILCEMNIESLQNFFETHSTVHPVLKCKSISLLFLGLYAQDPEPEPYLCVREAFSSYKGGKIYRLNNQFPKPTSKFLKILVQKRFKSYFASKVTKYRRFMIEVIDNTYITSLPQGVDSLMLFNRKFIISTTDRMEALNNGGSVFWGFTLISLIRQTLIYIFKKRVATDKDWLEYVVPEETVKKERKGLEKALFGRSIDYISKSGASFLLKPKKWEMTAPAFIKGFSRSNKFKRKLMAEETNKSLLWFSGGSGWQNKYLRDKNAPNANEVKQSANDSNQKVEN</sequence>
<accession>A0A1R2BJ42</accession>
<gene>
    <name evidence="2" type="ORF">SteCoe_23759</name>
</gene>
<evidence type="ECO:0000256" key="1">
    <source>
        <dbReference type="SAM" id="MobiDB-lite"/>
    </source>
</evidence>
<organism evidence="2 3">
    <name type="scientific">Stentor coeruleus</name>
    <dbReference type="NCBI Taxonomy" id="5963"/>
    <lineage>
        <taxon>Eukaryota</taxon>
        <taxon>Sar</taxon>
        <taxon>Alveolata</taxon>
        <taxon>Ciliophora</taxon>
        <taxon>Postciliodesmatophora</taxon>
        <taxon>Heterotrichea</taxon>
        <taxon>Heterotrichida</taxon>
        <taxon>Stentoridae</taxon>
        <taxon>Stentor</taxon>
    </lineage>
</organism>
<evidence type="ECO:0000313" key="2">
    <source>
        <dbReference type="EMBL" id="OMJ76786.1"/>
    </source>
</evidence>